<accession>A0ACB0ZCD0</accession>
<proteinExistence type="predicted"/>
<evidence type="ECO:0000313" key="1">
    <source>
        <dbReference type="EMBL" id="CAK5076699.1"/>
    </source>
</evidence>
<keyword evidence="2" id="KW-1185">Reference proteome</keyword>
<reference evidence="1" key="1">
    <citation type="submission" date="2023-11" db="EMBL/GenBank/DDBJ databases">
        <authorList>
            <person name="Poullet M."/>
        </authorList>
    </citation>
    <scope>NUCLEOTIDE SEQUENCE</scope>
    <source>
        <strain evidence="1">E1834</strain>
    </source>
</reference>
<dbReference type="Proteomes" id="UP001497535">
    <property type="component" value="Unassembled WGS sequence"/>
</dbReference>
<gene>
    <name evidence="1" type="ORF">MENTE1834_LOCUS23571</name>
</gene>
<evidence type="ECO:0000313" key="2">
    <source>
        <dbReference type="Proteomes" id="UP001497535"/>
    </source>
</evidence>
<sequence>MSRMLGCAVIDVGMPAGKAASVWILWKRSVICSLTGDCRKCSLARLFHRLCR</sequence>
<protein>
    <submittedName>
        <fullName evidence="1">Uncharacterized protein</fullName>
    </submittedName>
</protein>
<dbReference type="EMBL" id="CAVMJV010000030">
    <property type="protein sequence ID" value="CAK5076699.1"/>
    <property type="molecule type" value="Genomic_DNA"/>
</dbReference>
<organism evidence="1 2">
    <name type="scientific">Meloidogyne enterolobii</name>
    <name type="common">Root-knot nematode worm</name>
    <name type="synonym">Meloidogyne mayaguensis</name>
    <dbReference type="NCBI Taxonomy" id="390850"/>
    <lineage>
        <taxon>Eukaryota</taxon>
        <taxon>Metazoa</taxon>
        <taxon>Ecdysozoa</taxon>
        <taxon>Nematoda</taxon>
        <taxon>Chromadorea</taxon>
        <taxon>Rhabditida</taxon>
        <taxon>Tylenchina</taxon>
        <taxon>Tylenchomorpha</taxon>
        <taxon>Tylenchoidea</taxon>
        <taxon>Meloidogynidae</taxon>
        <taxon>Meloidogyninae</taxon>
        <taxon>Meloidogyne</taxon>
    </lineage>
</organism>
<name>A0ACB0ZCD0_MELEN</name>
<comment type="caution">
    <text evidence="1">The sequence shown here is derived from an EMBL/GenBank/DDBJ whole genome shotgun (WGS) entry which is preliminary data.</text>
</comment>